<keyword evidence="3" id="KW-1185">Reference proteome</keyword>
<feature type="region of interest" description="Disordered" evidence="1">
    <location>
        <begin position="1"/>
        <end position="24"/>
    </location>
</feature>
<name>A0A0N4Y736_NIPBR</name>
<organism evidence="4">
    <name type="scientific">Nippostrongylus brasiliensis</name>
    <name type="common">Rat hookworm</name>
    <dbReference type="NCBI Taxonomy" id="27835"/>
    <lineage>
        <taxon>Eukaryota</taxon>
        <taxon>Metazoa</taxon>
        <taxon>Ecdysozoa</taxon>
        <taxon>Nematoda</taxon>
        <taxon>Chromadorea</taxon>
        <taxon>Rhabditida</taxon>
        <taxon>Rhabditina</taxon>
        <taxon>Rhabditomorpha</taxon>
        <taxon>Strongyloidea</taxon>
        <taxon>Heligmosomidae</taxon>
        <taxon>Nippostrongylus</taxon>
    </lineage>
</organism>
<protein>
    <submittedName>
        <fullName evidence="4">EF-hand domain-containing protein</fullName>
    </submittedName>
</protein>
<sequence>MEVRENRTKPPPPPKATDTPLKRRMERRALWMCGGEEEEEGYEMGQVAERISRTRDRAPEHSSRHQMLINTMPFIDTLQKLKKTFWEQKDPQNTGLCHEELLGLY</sequence>
<accession>A0A0N4Y736</accession>
<dbReference type="WBParaSite" id="NBR_0001194401-mRNA-1">
    <property type="protein sequence ID" value="NBR_0001194401-mRNA-1"/>
    <property type="gene ID" value="NBR_0001194401"/>
</dbReference>
<dbReference type="AlphaFoldDB" id="A0A0N4Y736"/>
<evidence type="ECO:0000313" key="2">
    <source>
        <dbReference type="EMBL" id="VDL75534.1"/>
    </source>
</evidence>
<gene>
    <name evidence="2" type="ORF">NBR_LOCUS11945</name>
</gene>
<evidence type="ECO:0000256" key="1">
    <source>
        <dbReference type="SAM" id="MobiDB-lite"/>
    </source>
</evidence>
<reference evidence="4" key="1">
    <citation type="submission" date="2017-02" db="UniProtKB">
        <authorList>
            <consortium name="WormBaseParasite"/>
        </authorList>
    </citation>
    <scope>IDENTIFICATION</scope>
</reference>
<reference evidence="2 3" key="2">
    <citation type="submission" date="2018-11" db="EMBL/GenBank/DDBJ databases">
        <authorList>
            <consortium name="Pathogen Informatics"/>
        </authorList>
    </citation>
    <scope>NUCLEOTIDE SEQUENCE [LARGE SCALE GENOMIC DNA]</scope>
</reference>
<dbReference type="Proteomes" id="UP000271162">
    <property type="component" value="Unassembled WGS sequence"/>
</dbReference>
<proteinExistence type="predicted"/>
<evidence type="ECO:0000313" key="4">
    <source>
        <dbReference type="WBParaSite" id="NBR_0001194401-mRNA-1"/>
    </source>
</evidence>
<dbReference type="EMBL" id="UYSL01020635">
    <property type="protein sequence ID" value="VDL75534.1"/>
    <property type="molecule type" value="Genomic_DNA"/>
</dbReference>
<evidence type="ECO:0000313" key="3">
    <source>
        <dbReference type="Proteomes" id="UP000271162"/>
    </source>
</evidence>